<keyword evidence="2" id="KW-1185">Reference proteome</keyword>
<proteinExistence type="predicted"/>
<dbReference type="EMBL" id="AP027732">
    <property type="protein sequence ID" value="BDZ49335.1"/>
    <property type="molecule type" value="Genomic_DNA"/>
</dbReference>
<reference evidence="2" key="1">
    <citation type="journal article" date="2019" name="Int. J. Syst. Evol. Microbiol.">
        <title>The Global Catalogue of Microorganisms (GCM) 10K type strain sequencing project: providing services to taxonomists for standard genome sequencing and annotation.</title>
        <authorList>
            <consortium name="The Broad Institute Genomics Platform"/>
            <consortium name="The Broad Institute Genome Sequencing Center for Infectious Disease"/>
            <person name="Wu L."/>
            <person name="Ma J."/>
        </authorList>
    </citation>
    <scope>NUCLEOTIDE SEQUENCE [LARGE SCALE GENOMIC DNA]</scope>
    <source>
        <strain evidence="2">NBRC 108728</strain>
    </source>
</reference>
<name>A0ABN6Y0D3_9MICO</name>
<dbReference type="RefSeq" id="WP_286346146.1">
    <property type="nucleotide sequence ID" value="NZ_AP027732.1"/>
</dbReference>
<evidence type="ECO:0000313" key="2">
    <source>
        <dbReference type="Proteomes" id="UP001321486"/>
    </source>
</evidence>
<organism evidence="1 2">
    <name type="scientific">Frondihabitans sucicola</name>
    <dbReference type="NCBI Taxonomy" id="1268041"/>
    <lineage>
        <taxon>Bacteria</taxon>
        <taxon>Bacillati</taxon>
        <taxon>Actinomycetota</taxon>
        <taxon>Actinomycetes</taxon>
        <taxon>Micrococcales</taxon>
        <taxon>Microbacteriaceae</taxon>
        <taxon>Frondihabitans</taxon>
    </lineage>
</organism>
<sequence>MRWLSELELSIALTSWFPAPWTPAALAQSLARVHQDAPVLQDRAWAWLSDPDFAAEPNPAGGWIVTRSERGDRETAHLTSDHRLTVMWQDHFRGKFAFPLAHSVDPEDVAALAAASLAAQEFDERDADYSYRTSWRATRDEALATARRYGHPGR</sequence>
<accession>A0ABN6Y0D3</accession>
<evidence type="ECO:0000313" key="1">
    <source>
        <dbReference type="EMBL" id="BDZ49335.1"/>
    </source>
</evidence>
<gene>
    <name evidence="1" type="ORF">GCM10025867_15760</name>
</gene>
<protein>
    <recommendedName>
        <fullName evidence="3">DUF317 domain-containing protein</fullName>
    </recommendedName>
</protein>
<dbReference type="Proteomes" id="UP001321486">
    <property type="component" value="Chromosome"/>
</dbReference>
<evidence type="ECO:0008006" key="3">
    <source>
        <dbReference type="Google" id="ProtNLM"/>
    </source>
</evidence>